<keyword evidence="2" id="KW-0812">Transmembrane</keyword>
<evidence type="ECO:0000313" key="4">
    <source>
        <dbReference type="Proteomes" id="UP000308953"/>
    </source>
</evidence>
<keyword evidence="2" id="KW-1133">Transmembrane helix</keyword>
<dbReference type="EMBL" id="QZAV01000001">
    <property type="protein sequence ID" value="THX44745.1"/>
    <property type="molecule type" value="Genomic_DNA"/>
</dbReference>
<sequence length="280" mass="30980">MVSKSSSCTIHLSSYIFFVPDILYCAKQYLISCPPLKNLNHQQQASRETPILKQSQQLHPPSFFHYSLLNPAYSILSLSASVPTSIQLSAQTRVMSPTAKAANNGHHCPKAHGREGNCRPWQGGGSKPQHCVAHQKVCPLHHEKHLQTESCPTCEKVLKFTGSRPPPVEHQPRDYRPSNPPSNQRRPSQPRNRGARRSAGSRHGRGGNKGGNGQSKDAQKPTRSKDTSPTDPNTIRATTTPDLQTWSDLFSSPLFLALALALSFVLVVTVIGLMSWTRRW</sequence>
<reference evidence="3 4" key="1">
    <citation type="submission" date="2018-10" db="EMBL/GenBank/DDBJ databases">
        <title>Fifty Aureobasidium pullulans genomes reveal a recombining polyextremotolerant generalist.</title>
        <authorList>
            <person name="Gostincar C."/>
            <person name="Turk M."/>
            <person name="Zajc J."/>
            <person name="Gunde-Cimerman N."/>
        </authorList>
    </citation>
    <scope>NUCLEOTIDE SEQUENCE [LARGE SCALE GENOMIC DNA]</scope>
    <source>
        <strain evidence="3 4">EXF-9785</strain>
    </source>
</reference>
<keyword evidence="2" id="KW-0472">Membrane</keyword>
<dbReference type="Proteomes" id="UP000308953">
    <property type="component" value="Unassembled WGS sequence"/>
</dbReference>
<protein>
    <submittedName>
        <fullName evidence="3">Uncharacterized protein</fullName>
    </submittedName>
</protein>
<gene>
    <name evidence="3" type="ORF">D6D10_00009</name>
</gene>
<feature type="region of interest" description="Disordered" evidence="1">
    <location>
        <begin position="162"/>
        <end position="239"/>
    </location>
</feature>
<feature type="compositionally biased region" description="Basic and acidic residues" evidence="1">
    <location>
        <begin position="217"/>
        <end position="228"/>
    </location>
</feature>
<proteinExistence type="predicted"/>
<feature type="compositionally biased region" description="Low complexity" evidence="1">
    <location>
        <begin position="181"/>
        <end position="192"/>
    </location>
</feature>
<feature type="transmembrane region" description="Helical" evidence="2">
    <location>
        <begin position="254"/>
        <end position="276"/>
    </location>
</feature>
<feature type="compositionally biased region" description="Basic residues" evidence="1">
    <location>
        <begin position="193"/>
        <end position="206"/>
    </location>
</feature>
<comment type="caution">
    <text evidence="3">The sequence shown here is derived from an EMBL/GenBank/DDBJ whole genome shotgun (WGS) entry which is preliminary data.</text>
</comment>
<organism evidence="3 4">
    <name type="scientific">Aureobasidium pullulans</name>
    <name type="common">Black yeast</name>
    <name type="synonym">Pullularia pullulans</name>
    <dbReference type="NCBI Taxonomy" id="5580"/>
    <lineage>
        <taxon>Eukaryota</taxon>
        <taxon>Fungi</taxon>
        <taxon>Dikarya</taxon>
        <taxon>Ascomycota</taxon>
        <taxon>Pezizomycotina</taxon>
        <taxon>Dothideomycetes</taxon>
        <taxon>Dothideomycetidae</taxon>
        <taxon>Dothideales</taxon>
        <taxon>Saccotheciaceae</taxon>
        <taxon>Aureobasidium</taxon>
    </lineage>
</organism>
<name>A0A4S9CMQ6_AURPU</name>
<accession>A0A4S9CMQ6</accession>
<dbReference type="AlphaFoldDB" id="A0A4S9CMQ6"/>
<evidence type="ECO:0000256" key="2">
    <source>
        <dbReference type="SAM" id="Phobius"/>
    </source>
</evidence>
<feature type="compositionally biased region" description="Polar residues" evidence="1">
    <location>
        <begin position="229"/>
        <end position="239"/>
    </location>
</feature>
<evidence type="ECO:0000256" key="1">
    <source>
        <dbReference type="SAM" id="MobiDB-lite"/>
    </source>
</evidence>
<evidence type="ECO:0000313" key="3">
    <source>
        <dbReference type="EMBL" id="THX44745.1"/>
    </source>
</evidence>